<dbReference type="InterPro" id="IPR051691">
    <property type="entry name" value="Metab_Enz_Cyan_OpOx_G3PDH"/>
</dbReference>
<sequence length="76" mass="8014">MKVDVVVIGGGPAGLSAAIEIGSRGGHVVVVDDHPTPGGKLLGQLHQEGNHSTWWKGYEFAQKLKQKPGSQRSNSI</sequence>
<dbReference type="EMBL" id="JAMQCR010000002">
    <property type="protein sequence ID" value="MCM2535401.1"/>
    <property type="molecule type" value="Genomic_DNA"/>
</dbReference>
<dbReference type="PRINTS" id="PR00419">
    <property type="entry name" value="ADXRDTASE"/>
</dbReference>
<dbReference type="Gene3D" id="3.50.50.60">
    <property type="entry name" value="FAD/NAD(P)-binding domain"/>
    <property type="match status" value="1"/>
</dbReference>
<dbReference type="Pfam" id="PF12831">
    <property type="entry name" value="FAD_oxidored"/>
    <property type="match status" value="1"/>
</dbReference>
<dbReference type="PANTHER" id="PTHR42949">
    <property type="entry name" value="ANAEROBIC GLYCEROL-3-PHOSPHATE DEHYDROGENASE SUBUNIT B"/>
    <property type="match status" value="1"/>
</dbReference>
<evidence type="ECO:0000313" key="2">
    <source>
        <dbReference type="EMBL" id="MCM2535401.1"/>
    </source>
</evidence>
<organism evidence="2 3">
    <name type="scientific">Neobacillus pocheonensis</name>
    <dbReference type="NCBI Taxonomy" id="363869"/>
    <lineage>
        <taxon>Bacteria</taxon>
        <taxon>Bacillati</taxon>
        <taxon>Bacillota</taxon>
        <taxon>Bacilli</taxon>
        <taxon>Bacillales</taxon>
        <taxon>Bacillaceae</taxon>
        <taxon>Neobacillus</taxon>
    </lineage>
</organism>
<reference evidence="2 3" key="1">
    <citation type="submission" date="2022-06" db="EMBL/GenBank/DDBJ databases">
        <authorList>
            <person name="Jeon C.O."/>
        </authorList>
    </citation>
    <scope>NUCLEOTIDE SEQUENCE [LARGE SCALE GENOMIC DNA]</scope>
    <source>
        <strain evidence="2 3">KCTC 13943</strain>
    </source>
</reference>
<dbReference type="PANTHER" id="PTHR42949:SF3">
    <property type="entry name" value="ANAEROBIC GLYCEROL-3-PHOSPHATE DEHYDROGENASE SUBUNIT B"/>
    <property type="match status" value="1"/>
</dbReference>
<evidence type="ECO:0000256" key="1">
    <source>
        <dbReference type="ARBA" id="ARBA00023002"/>
    </source>
</evidence>
<dbReference type="Proteomes" id="UP001523262">
    <property type="component" value="Unassembled WGS sequence"/>
</dbReference>
<proteinExistence type="predicted"/>
<dbReference type="InterPro" id="IPR036188">
    <property type="entry name" value="FAD/NAD-bd_sf"/>
</dbReference>
<protein>
    <submittedName>
        <fullName evidence="2">FAD-dependent oxidoreductase</fullName>
    </submittedName>
</protein>
<accession>A0ABT0WGH2</accession>
<gene>
    <name evidence="2" type="ORF">NDK43_27500</name>
</gene>
<comment type="caution">
    <text evidence="2">The sequence shown here is derived from an EMBL/GenBank/DDBJ whole genome shotgun (WGS) entry which is preliminary data.</text>
</comment>
<evidence type="ECO:0000313" key="3">
    <source>
        <dbReference type="Proteomes" id="UP001523262"/>
    </source>
</evidence>
<dbReference type="SUPFAM" id="SSF51905">
    <property type="entry name" value="FAD/NAD(P)-binding domain"/>
    <property type="match status" value="1"/>
</dbReference>
<keyword evidence="3" id="KW-1185">Reference proteome</keyword>
<keyword evidence="1" id="KW-0560">Oxidoreductase</keyword>
<name>A0ABT0WGH2_9BACI</name>